<sequence length="134" mass="13987">MNPTLQPWTTINATCAHPPPNWHVDPAHVTVPEPYIYVTNNTGNHAMLERCTGSPPTFYVDTAMPADAVGCVLVAHVVKGSASEAWQCFMDARLEGQWGVMDKSSGGGVRTKGLGVGGLAVLGLAVVGALFGAV</sequence>
<evidence type="ECO:0000313" key="2">
    <source>
        <dbReference type="EMBL" id="KAF2450345.1"/>
    </source>
</evidence>
<proteinExistence type="predicted"/>
<dbReference type="AlphaFoldDB" id="A0A9P4PU69"/>
<comment type="caution">
    <text evidence="2">The sequence shown here is derived from an EMBL/GenBank/DDBJ whole genome shotgun (WGS) entry which is preliminary data.</text>
</comment>
<dbReference type="Proteomes" id="UP000799764">
    <property type="component" value="Unassembled WGS sequence"/>
</dbReference>
<gene>
    <name evidence="2" type="ORF">P171DRAFT_439010</name>
</gene>
<feature type="transmembrane region" description="Helical" evidence="1">
    <location>
        <begin position="113"/>
        <end position="133"/>
    </location>
</feature>
<organism evidence="2 3">
    <name type="scientific">Karstenula rhodostoma CBS 690.94</name>
    <dbReference type="NCBI Taxonomy" id="1392251"/>
    <lineage>
        <taxon>Eukaryota</taxon>
        <taxon>Fungi</taxon>
        <taxon>Dikarya</taxon>
        <taxon>Ascomycota</taxon>
        <taxon>Pezizomycotina</taxon>
        <taxon>Dothideomycetes</taxon>
        <taxon>Pleosporomycetidae</taxon>
        <taxon>Pleosporales</taxon>
        <taxon>Massarineae</taxon>
        <taxon>Didymosphaeriaceae</taxon>
        <taxon>Karstenula</taxon>
    </lineage>
</organism>
<evidence type="ECO:0000313" key="3">
    <source>
        <dbReference type="Proteomes" id="UP000799764"/>
    </source>
</evidence>
<keyword evidence="1" id="KW-1133">Transmembrane helix</keyword>
<keyword evidence="1" id="KW-0472">Membrane</keyword>
<dbReference type="OrthoDB" id="3766452at2759"/>
<accession>A0A9P4PU69</accession>
<keyword evidence="3" id="KW-1185">Reference proteome</keyword>
<dbReference type="EMBL" id="MU001493">
    <property type="protein sequence ID" value="KAF2450345.1"/>
    <property type="molecule type" value="Genomic_DNA"/>
</dbReference>
<name>A0A9P4PU69_9PLEO</name>
<reference evidence="2" key="1">
    <citation type="journal article" date="2020" name="Stud. Mycol.">
        <title>101 Dothideomycetes genomes: a test case for predicting lifestyles and emergence of pathogens.</title>
        <authorList>
            <person name="Haridas S."/>
            <person name="Albert R."/>
            <person name="Binder M."/>
            <person name="Bloem J."/>
            <person name="Labutti K."/>
            <person name="Salamov A."/>
            <person name="Andreopoulos B."/>
            <person name="Baker S."/>
            <person name="Barry K."/>
            <person name="Bills G."/>
            <person name="Bluhm B."/>
            <person name="Cannon C."/>
            <person name="Castanera R."/>
            <person name="Culley D."/>
            <person name="Daum C."/>
            <person name="Ezra D."/>
            <person name="Gonzalez J."/>
            <person name="Henrissat B."/>
            <person name="Kuo A."/>
            <person name="Liang C."/>
            <person name="Lipzen A."/>
            <person name="Lutzoni F."/>
            <person name="Magnuson J."/>
            <person name="Mondo S."/>
            <person name="Nolan M."/>
            <person name="Ohm R."/>
            <person name="Pangilinan J."/>
            <person name="Park H.-J."/>
            <person name="Ramirez L."/>
            <person name="Alfaro M."/>
            <person name="Sun H."/>
            <person name="Tritt A."/>
            <person name="Yoshinaga Y."/>
            <person name="Zwiers L.-H."/>
            <person name="Turgeon B."/>
            <person name="Goodwin S."/>
            <person name="Spatafora J."/>
            <person name="Crous P."/>
            <person name="Grigoriev I."/>
        </authorList>
    </citation>
    <scope>NUCLEOTIDE SEQUENCE</scope>
    <source>
        <strain evidence="2">CBS 690.94</strain>
    </source>
</reference>
<evidence type="ECO:0000256" key="1">
    <source>
        <dbReference type="SAM" id="Phobius"/>
    </source>
</evidence>
<protein>
    <submittedName>
        <fullName evidence="2">Uncharacterized protein</fullName>
    </submittedName>
</protein>
<keyword evidence="1" id="KW-0812">Transmembrane</keyword>